<dbReference type="GO" id="GO:0003677">
    <property type="term" value="F:DNA binding"/>
    <property type="evidence" value="ECO:0007669"/>
    <property type="project" value="UniProtKB-KW"/>
</dbReference>
<keyword evidence="1" id="KW-0805">Transcription regulation</keyword>
<keyword evidence="3" id="KW-0804">Transcription</keyword>
<evidence type="ECO:0000256" key="2">
    <source>
        <dbReference type="ARBA" id="ARBA00023125"/>
    </source>
</evidence>
<evidence type="ECO:0000256" key="1">
    <source>
        <dbReference type="ARBA" id="ARBA00023015"/>
    </source>
</evidence>
<evidence type="ECO:0000313" key="6">
    <source>
        <dbReference type="Proteomes" id="UP000298246"/>
    </source>
</evidence>
<evidence type="ECO:0000256" key="3">
    <source>
        <dbReference type="ARBA" id="ARBA00023163"/>
    </source>
</evidence>
<dbReference type="PANTHER" id="PTHR38445">
    <property type="entry name" value="HTH-TYPE TRANSCRIPTIONAL REPRESSOR YTRA"/>
    <property type="match status" value="1"/>
</dbReference>
<sequence>MEFNQKEPIYAQIIDDFKTKFIQGTYGLGQEIPSRREFAKQLGVNPNTVQRAYREMEEMKLIMTARGQGSCMTTDERMLESLREEALAASLDQCIGMLRSFGKSNEAILDIVRTYLERGTVHD</sequence>
<protein>
    <recommendedName>
        <fullName evidence="4">HTH gntR-type domain-containing protein</fullName>
    </recommendedName>
</protein>
<dbReference type="EMBL" id="MYFO01000028">
    <property type="protein sequence ID" value="TFE85126.1"/>
    <property type="molecule type" value="Genomic_DNA"/>
</dbReference>
<accession>A0A4Y8PVV9</accession>
<reference evidence="5 6" key="1">
    <citation type="submission" date="2017-03" db="EMBL/GenBank/DDBJ databases">
        <title>Isolation of Levoglucosan Utilizing Bacteria.</title>
        <authorList>
            <person name="Arya A.S."/>
        </authorList>
    </citation>
    <scope>NUCLEOTIDE SEQUENCE [LARGE SCALE GENOMIC DNA]</scope>
    <source>
        <strain evidence="5 6">MEC069</strain>
    </source>
</reference>
<dbReference type="CDD" id="cd07377">
    <property type="entry name" value="WHTH_GntR"/>
    <property type="match status" value="1"/>
</dbReference>
<dbReference type="PANTHER" id="PTHR38445:SF6">
    <property type="entry name" value="GNTR-FAMILY TRANSCRIPTIONAL REGULATOR"/>
    <property type="match status" value="1"/>
</dbReference>
<dbReference type="Gene3D" id="1.10.10.10">
    <property type="entry name" value="Winged helix-like DNA-binding domain superfamily/Winged helix DNA-binding domain"/>
    <property type="match status" value="1"/>
</dbReference>
<comment type="caution">
    <text evidence="5">The sequence shown here is derived from an EMBL/GenBank/DDBJ whole genome shotgun (WGS) entry which is preliminary data.</text>
</comment>
<keyword evidence="6" id="KW-1185">Reference proteome</keyword>
<dbReference type="SUPFAM" id="SSF46785">
    <property type="entry name" value="Winged helix' DNA-binding domain"/>
    <property type="match status" value="1"/>
</dbReference>
<dbReference type="GO" id="GO:0003700">
    <property type="term" value="F:DNA-binding transcription factor activity"/>
    <property type="evidence" value="ECO:0007669"/>
    <property type="project" value="InterPro"/>
</dbReference>
<dbReference type="OrthoDB" id="362473at2"/>
<evidence type="ECO:0000313" key="5">
    <source>
        <dbReference type="EMBL" id="TFE85126.1"/>
    </source>
</evidence>
<evidence type="ECO:0000259" key="4">
    <source>
        <dbReference type="PROSITE" id="PS50949"/>
    </source>
</evidence>
<dbReference type="Proteomes" id="UP000298246">
    <property type="component" value="Unassembled WGS sequence"/>
</dbReference>
<dbReference type="SMART" id="SM00345">
    <property type="entry name" value="HTH_GNTR"/>
    <property type="match status" value="1"/>
</dbReference>
<proteinExistence type="predicted"/>
<dbReference type="InterPro" id="IPR036390">
    <property type="entry name" value="WH_DNA-bd_sf"/>
</dbReference>
<dbReference type="InterPro" id="IPR000524">
    <property type="entry name" value="Tscrpt_reg_HTH_GntR"/>
</dbReference>
<dbReference type="Pfam" id="PF00392">
    <property type="entry name" value="GntR"/>
    <property type="match status" value="1"/>
</dbReference>
<keyword evidence="2" id="KW-0238">DNA-binding</keyword>
<dbReference type="AlphaFoldDB" id="A0A4Y8PVV9"/>
<dbReference type="RefSeq" id="WP_134755361.1">
    <property type="nucleotide sequence ID" value="NZ_MYFO02000005.1"/>
</dbReference>
<organism evidence="5 6">
    <name type="scientific">Paenibacillus athensensis</name>
    <dbReference type="NCBI Taxonomy" id="1967502"/>
    <lineage>
        <taxon>Bacteria</taxon>
        <taxon>Bacillati</taxon>
        <taxon>Bacillota</taxon>
        <taxon>Bacilli</taxon>
        <taxon>Bacillales</taxon>
        <taxon>Paenibacillaceae</taxon>
        <taxon>Paenibacillus</taxon>
    </lineage>
</organism>
<name>A0A4Y8PVV9_9BACL</name>
<dbReference type="InterPro" id="IPR036388">
    <property type="entry name" value="WH-like_DNA-bd_sf"/>
</dbReference>
<dbReference type="PROSITE" id="PS50949">
    <property type="entry name" value="HTH_GNTR"/>
    <property type="match status" value="1"/>
</dbReference>
<feature type="domain" description="HTH gntR-type" evidence="4">
    <location>
        <begin position="7"/>
        <end position="75"/>
    </location>
</feature>
<gene>
    <name evidence="5" type="ORF">B5M42_18125</name>
</gene>